<proteinExistence type="predicted"/>
<dbReference type="Proteomes" id="UP000020681">
    <property type="component" value="Unassembled WGS sequence"/>
</dbReference>
<keyword evidence="2" id="KW-1185">Reference proteome</keyword>
<dbReference type="EMBL" id="JAOL01000133">
    <property type="protein sequence ID" value="EUA88833.1"/>
    <property type="molecule type" value="Genomic_DNA"/>
</dbReference>
<dbReference type="GO" id="GO:0016491">
    <property type="term" value="F:oxidoreductase activity"/>
    <property type="evidence" value="ECO:0007669"/>
    <property type="project" value="UniProtKB-KW"/>
</dbReference>
<evidence type="ECO:0000313" key="1">
    <source>
        <dbReference type="EMBL" id="EUA88833.1"/>
    </source>
</evidence>
<dbReference type="EC" id="1.5.99.11" evidence="1"/>
<keyword evidence="1" id="KW-0560">Oxidoreductase</keyword>
<reference evidence="1 2" key="1">
    <citation type="submission" date="2014-01" db="EMBL/GenBank/DDBJ databases">
        <authorList>
            <person name="Dobos K."/>
            <person name="Lenaerts A."/>
            <person name="Ordway D."/>
            <person name="DeGroote M.A."/>
            <person name="Parker T."/>
            <person name="Sizemore C."/>
            <person name="Tallon L.J."/>
            <person name="Sadzewicz L.K."/>
            <person name="Sengamalay N."/>
            <person name="Fraser C.M."/>
            <person name="Hine E."/>
            <person name="Shefchek K.A."/>
            <person name="Das S.P."/>
            <person name="Tettelin H."/>
        </authorList>
    </citation>
    <scope>NUCLEOTIDE SEQUENCE [LARGE SCALE GENOMIC DNA]</scope>
    <source>
        <strain evidence="1 2">Harvey</strain>
    </source>
</reference>
<name>A0ABN0QW13_MYCUL</name>
<accession>A0ABN0QW13</accession>
<comment type="caution">
    <text evidence="1">The sequence shown here is derived from an EMBL/GenBank/DDBJ whole genome shotgun (WGS) entry which is preliminary data.</text>
</comment>
<dbReference type="SUPFAM" id="SSF51679">
    <property type="entry name" value="Bacterial luciferase-like"/>
    <property type="match status" value="1"/>
</dbReference>
<dbReference type="Gene3D" id="3.20.20.30">
    <property type="entry name" value="Luciferase-like domain"/>
    <property type="match status" value="1"/>
</dbReference>
<gene>
    <name evidence="1" type="ORF">I551_4727</name>
</gene>
<organism evidence="1 2">
    <name type="scientific">Mycobacterium ulcerans str. Harvey</name>
    <dbReference type="NCBI Taxonomy" id="1299332"/>
    <lineage>
        <taxon>Bacteria</taxon>
        <taxon>Bacillati</taxon>
        <taxon>Actinomycetota</taxon>
        <taxon>Actinomycetes</taxon>
        <taxon>Mycobacteriales</taxon>
        <taxon>Mycobacteriaceae</taxon>
        <taxon>Mycobacterium</taxon>
        <taxon>Mycobacterium ulcerans group</taxon>
    </lineage>
</organism>
<dbReference type="InterPro" id="IPR036661">
    <property type="entry name" value="Luciferase-like_sf"/>
</dbReference>
<evidence type="ECO:0000313" key="2">
    <source>
        <dbReference type="Proteomes" id="UP000020681"/>
    </source>
</evidence>
<sequence length="74" mass="7845">MRGSGRDPSTLETSVMLTVVVDEKAKVERLPAETSRRMVTGSPAQIADQVQTKVLDTGIDGVIMNLSAHGHSPA</sequence>
<protein>
    <submittedName>
        <fullName evidence="1">5,10-methylenetetrahydromethanopterin reductase domain protein</fullName>
        <ecNumber evidence="1">1.5.99.11</ecNumber>
    </submittedName>
</protein>